<reference evidence="2" key="1">
    <citation type="submission" date="2016-11" db="UniProtKB">
        <authorList>
            <consortium name="WormBaseParasite"/>
        </authorList>
    </citation>
    <scope>IDENTIFICATION</scope>
</reference>
<keyword evidence="1" id="KW-1185">Reference proteome</keyword>
<dbReference type="Proteomes" id="UP000095287">
    <property type="component" value="Unplaced"/>
</dbReference>
<name>A0A1I7YW86_9BILA</name>
<dbReference type="AlphaFoldDB" id="A0A1I7YW86"/>
<evidence type="ECO:0000313" key="2">
    <source>
        <dbReference type="WBParaSite" id="L893_g20384.t1"/>
    </source>
</evidence>
<organism evidence="1 2">
    <name type="scientific">Steinernema glaseri</name>
    <dbReference type="NCBI Taxonomy" id="37863"/>
    <lineage>
        <taxon>Eukaryota</taxon>
        <taxon>Metazoa</taxon>
        <taxon>Ecdysozoa</taxon>
        <taxon>Nematoda</taxon>
        <taxon>Chromadorea</taxon>
        <taxon>Rhabditida</taxon>
        <taxon>Tylenchina</taxon>
        <taxon>Panagrolaimomorpha</taxon>
        <taxon>Strongyloidoidea</taxon>
        <taxon>Steinernematidae</taxon>
        <taxon>Steinernema</taxon>
    </lineage>
</organism>
<evidence type="ECO:0000313" key="1">
    <source>
        <dbReference type="Proteomes" id="UP000095287"/>
    </source>
</evidence>
<dbReference type="WBParaSite" id="L893_g20384.t1">
    <property type="protein sequence ID" value="L893_g20384.t1"/>
    <property type="gene ID" value="L893_g20384"/>
</dbReference>
<proteinExistence type="predicted"/>
<sequence length="126" mass="14376">MPRWAFDLALDCLTRRGISLPLVNHIGLRWQNNFKSASESLSENDVCFREAMVIAGNLMYFNLKNSNKSTALRSDTSRYRKSFYGVHPVNSKSIPNYHIHIHLQESSKGRIVLKEGTKEHDITGQA</sequence>
<protein>
    <submittedName>
        <fullName evidence="2">Transposase</fullName>
    </submittedName>
</protein>
<accession>A0A1I7YW86</accession>